<keyword evidence="4 6" id="KW-1133">Transmembrane helix</keyword>
<comment type="similarity">
    <text evidence="2 6">Belongs to the peroxisomal membrane protein PXMP2/4 family.</text>
</comment>
<keyword evidence="8" id="KW-1185">Reference proteome</keyword>
<sequence>MSPVCIAAFFYSLGALEMKPIKKSTEELKDKWVEVYVMDWCVWPPTQFINFYYVPVKYQVFYINFVTMLYNVFLSYIKHREDAEENLRKINI</sequence>
<gene>
    <name evidence="7" type="ORF">NQ318_014022</name>
</gene>
<evidence type="ECO:0000256" key="3">
    <source>
        <dbReference type="ARBA" id="ARBA00022692"/>
    </source>
</evidence>
<dbReference type="PANTHER" id="PTHR11266:SF81">
    <property type="entry name" value="GH12661P-RELATED"/>
    <property type="match status" value="1"/>
</dbReference>
<dbReference type="Pfam" id="PF04117">
    <property type="entry name" value="Mpv17_PMP22"/>
    <property type="match status" value="1"/>
</dbReference>
<dbReference type="AlphaFoldDB" id="A0AAV8YXY7"/>
<evidence type="ECO:0000256" key="2">
    <source>
        <dbReference type="ARBA" id="ARBA00006824"/>
    </source>
</evidence>
<organism evidence="7 8">
    <name type="scientific">Aromia moschata</name>
    <dbReference type="NCBI Taxonomy" id="1265417"/>
    <lineage>
        <taxon>Eukaryota</taxon>
        <taxon>Metazoa</taxon>
        <taxon>Ecdysozoa</taxon>
        <taxon>Arthropoda</taxon>
        <taxon>Hexapoda</taxon>
        <taxon>Insecta</taxon>
        <taxon>Pterygota</taxon>
        <taxon>Neoptera</taxon>
        <taxon>Endopterygota</taxon>
        <taxon>Coleoptera</taxon>
        <taxon>Polyphaga</taxon>
        <taxon>Cucujiformia</taxon>
        <taxon>Chrysomeloidea</taxon>
        <taxon>Cerambycidae</taxon>
        <taxon>Cerambycinae</taxon>
        <taxon>Callichromatini</taxon>
        <taxon>Aromia</taxon>
    </lineage>
</organism>
<comment type="caution">
    <text evidence="7">The sequence shown here is derived from an EMBL/GenBank/DDBJ whole genome shotgun (WGS) entry which is preliminary data.</text>
</comment>
<keyword evidence="3 6" id="KW-0812">Transmembrane</keyword>
<protein>
    <recommendedName>
        <fullName evidence="9">Mpv17-like protein 2</fullName>
    </recommendedName>
</protein>
<comment type="subcellular location">
    <subcellularLocation>
        <location evidence="1">Membrane</location>
        <topology evidence="1">Multi-pass membrane protein</topology>
    </subcellularLocation>
</comment>
<accession>A0AAV8YXY7</accession>
<evidence type="ECO:0000256" key="5">
    <source>
        <dbReference type="ARBA" id="ARBA00023136"/>
    </source>
</evidence>
<dbReference type="Proteomes" id="UP001162162">
    <property type="component" value="Unassembled WGS sequence"/>
</dbReference>
<evidence type="ECO:0008006" key="9">
    <source>
        <dbReference type="Google" id="ProtNLM"/>
    </source>
</evidence>
<dbReference type="EMBL" id="JAPWTK010000028">
    <property type="protein sequence ID" value="KAJ8956668.1"/>
    <property type="molecule type" value="Genomic_DNA"/>
</dbReference>
<evidence type="ECO:0000256" key="1">
    <source>
        <dbReference type="ARBA" id="ARBA00004141"/>
    </source>
</evidence>
<dbReference type="GO" id="GO:0005739">
    <property type="term" value="C:mitochondrion"/>
    <property type="evidence" value="ECO:0007669"/>
    <property type="project" value="TreeGrafter"/>
</dbReference>
<name>A0AAV8YXY7_9CUCU</name>
<reference evidence="7" key="1">
    <citation type="journal article" date="2023" name="Insect Mol. Biol.">
        <title>Genome sequencing provides insights into the evolution of gene families encoding plant cell wall-degrading enzymes in longhorned beetles.</title>
        <authorList>
            <person name="Shin N.R."/>
            <person name="Okamura Y."/>
            <person name="Kirsch R."/>
            <person name="Pauchet Y."/>
        </authorList>
    </citation>
    <scope>NUCLEOTIDE SEQUENCE</scope>
    <source>
        <strain evidence="7">AMC_N1</strain>
    </source>
</reference>
<evidence type="ECO:0000256" key="6">
    <source>
        <dbReference type="RuleBase" id="RU363053"/>
    </source>
</evidence>
<evidence type="ECO:0000313" key="7">
    <source>
        <dbReference type="EMBL" id="KAJ8956668.1"/>
    </source>
</evidence>
<evidence type="ECO:0000313" key="8">
    <source>
        <dbReference type="Proteomes" id="UP001162162"/>
    </source>
</evidence>
<dbReference type="InterPro" id="IPR007248">
    <property type="entry name" value="Mpv17_PMP22"/>
</dbReference>
<feature type="transmembrane region" description="Helical" evidence="6">
    <location>
        <begin position="60"/>
        <end position="77"/>
    </location>
</feature>
<dbReference type="PANTHER" id="PTHR11266">
    <property type="entry name" value="PEROXISOMAL MEMBRANE PROTEIN 2, PXMP2 MPV17"/>
    <property type="match status" value="1"/>
</dbReference>
<proteinExistence type="inferred from homology"/>
<evidence type="ECO:0000256" key="4">
    <source>
        <dbReference type="ARBA" id="ARBA00022989"/>
    </source>
</evidence>
<keyword evidence="5 6" id="KW-0472">Membrane</keyword>
<dbReference type="GO" id="GO:0061668">
    <property type="term" value="P:mitochondrial ribosome assembly"/>
    <property type="evidence" value="ECO:0007669"/>
    <property type="project" value="TreeGrafter"/>
</dbReference>
<comment type="caution">
    <text evidence="6">Lacks conserved residue(s) required for the propagation of feature annotation.</text>
</comment>
<dbReference type="GO" id="GO:0016020">
    <property type="term" value="C:membrane"/>
    <property type="evidence" value="ECO:0007669"/>
    <property type="project" value="UniProtKB-SubCell"/>
</dbReference>